<keyword evidence="2" id="KW-1185">Reference proteome</keyword>
<sequence length="208" mass="21718">MGTDTARAHDHLGVSVRTPLADRSFGTTLWRVERWDADQTRWVKTRTGLAAPTGADFRQLGVESYETSEVLGNLITNAGWTRLMNLLTNQGATQALDATHVRIGVGNGSTAEAYTDTDLAAAAGASNRYFQPVSGAGSLGTRTLTFSATFGTADGNHAWNEFGLDVTSGTAAGGTTVGALLFNRKAGIAQGTKASGQTWTASAVVTFS</sequence>
<reference evidence="2" key="1">
    <citation type="journal article" date="2019" name="Int. J. Syst. Evol. Microbiol.">
        <title>The Global Catalogue of Microorganisms (GCM) 10K type strain sequencing project: providing services to taxonomists for standard genome sequencing and annotation.</title>
        <authorList>
            <consortium name="The Broad Institute Genomics Platform"/>
            <consortium name="The Broad Institute Genome Sequencing Center for Infectious Disease"/>
            <person name="Wu L."/>
            <person name="Ma J."/>
        </authorList>
    </citation>
    <scope>NUCLEOTIDE SEQUENCE [LARGE SCALE GENOMIC DNA]</scope>
    <source>
        <strain evidence="2">CCM 7526</strain>
    </source>
</reference>
<gene>
    <name evidence="1" type="ORF">ACFQ5G_12635</name>
</gene>
<dbReference type="EMBL" id="JBHTMK010000016">
    <property type="protein sequence ID" value="MFD1366193.1"/>
    <property type="molecule type" value="Genomic_DNA"/>
</dbReference>
<evidence type="ECO:0000313" key="2">
    <source>
        <dbReference type="Proteomes" id="UP001597183"/>
    </source>
</evidence>
<dbReference type="RefSeq" id="WP_317786525.1">
    <property type="nucleotide sequence ID" value="NZ_AP028461.1"/>
</dbReference>
<evidence type="ECO:0000313" key="1">
    <source>
        <dbReference type="EMBL" id="MFD1366193.1"/>
    </source>
</evidence>
<comment type="caution">
    <text evidence="1">The sequence shown here is derived from an EMBL/GenBank/DDBJ whole genome shotgun (WGS) entry which is preliminary data.</text>
</comment>
<name>A0ABW4A7P6_9ACTN</name>
<organism evidence="1 2">
    <name type="scientific">Actinoplanes sichuanensis</name>
    <dbReference type="NCBI Taxonomy" id="512349"/>
    <lineage>
        <taxon>Bacteria</taxon>
        <taxon>Bacillati</taxon>
        <taxon>Actinomycetota</taxon>
        <taxon>Actinomycetes</taxon>
        <taxon>Micromonosporales</taxon>
        <taxon>Micromonosporaceae</taxon>
        <taxon>Actinoplanes</taxon>
    </lineage>
</organism>
<proteinExistence type="predicted"/>
<dbReference type="Proteomes" id="UP001597183">
    <property type="component" value="Unassembled WGS sequence"/>
</dbReference>
<accession>A0ABW4A7P6</accession>
<evidence type="ECO:0008006" key="3">
    <source>
        <dbReference type="Google" id="ProtNLM"/>
    </source>
</evidence>
<protein>
    <recommendedName>
        <fullName evidence="3">Minor tail protein</fullName>
    </recommendedName>
</protein>